<sequence>MVGVPHDTHDVSSSLTQWMGQFRMSPCNYFGFLVLYVSWVQAFIGFFSPPGSSRNNIL</sequence>
<protein>
    <submittedName>
        <fullName evidence="2">Uncharacterized protein</fullName>
    </submittedName>
</protein>
<keyword evidence="1" id="KW-0472">Membrane</keyword>
<dbReference type="HOGENOM" id="CLU_2968771_0_0_6"/>
<feature type="transmembrane region" description="Helical" evidence="1">
    <location>
        <begin position="29"/>
        <end position="48"/>
    </location>
</feature>
<evidence type="ECO:0000313" key="3">
    <source>
        <dbReference type="Proteomes" id="UP000001362"/>
    </source>
</evidence>
<dbReference type="PaxDb" id="243159-AFE_1139"/>
<name>B7J888_ACIF2</name>
<keyword evidence="3" id="KW-1185">Reference proteome</keyword>
<accession>B7J888</accession>
<evidence type="ECO:0000313" key="2">
    <source>
        <dbReference type="EMBL" id="ACK79905.1"/>
    </source>
</evidence>
<organism evidence="2 3">
    <name type="scientific">Acidithiobacillus ferrooxidans (strain ATCC 23270 / DSM 14882 / CIP 104768 / NCIMB 8455)</name>
    <name type="common">Ferrobacillus ferrooxidans (strain ATCC 23270)</name>
    <dbReference type="NCBI Taxonomy" id="243159"/>
    <lineage>
        <taxon>Bacteria</taxon>
        <taxon>Pseudomonadati</taxon>
        <taxon>Pseudomonadota</taxon>
        <taxon>Acidithiobacillia</taxon>
        <taxon>Acidithiobacillales</taxon>
        <taxon>Acidithiobacillaceae</taxon>
        <taxon>Acidithiobacillus</taxon>
    </lineage>
</organism>
<dbReference type="KEGG" id="afr:AFE_1139"/>
<reference evidence="2 3" key="1">
    <citation type="journal article" date="2008" name="BMC Genomics">
        <title>Acidithiobacillus ferrooxidans metabolism: from genome sequence to industrial applications.</title>
        <authorList>
            <person name="Valdes J."/>
            <person name="Pedroso I."/>
            <person name="Quatrini R."/>
            <person name="Dodson R.J."/>
            <person name="Tettelin H."/>
            <person name="Blake R.II."/>
            <person name="Eisen J.A."/>
            <person name="Holmes D.S."/>
        </authorList>
    </citation>
    <scope>NUCLEOTIDE SEQUENCE [LARGE SCALE GENOMIC DNA]</scope>
    <source>
        <strain evidence="3">ATCC 23270 / DSM 14882 / CIP 104768 / NCIMB 8455</strain>
    </source>
</reference>
<keyword evidence="1" id="KW-0812">Transmembrane</keyword>
<keyword evidence="1" id="KW-1133">Transmembrane helix</keyword>
<gene>
    <name evidence="2" type="ordered locus">AFE_1139</name>
</gene>
<evidence type="ECO:0000256" key="1">
    <source>
        <dbReference type="SAM" id="Phobius"/>
    </source>
</evidence>
<dbReference type="Proteomes" id="UP000001362">
    <property type="component" value="Chromosome"/>
</dbReference>
<dbReference type="AlphaFoldDB" id="B7J888"/>
<proteinExistence type="predicted"/>
<dbReference type="EMBL" id="CP001219">
    <property type="protein sequence ID" value="ACK79905.1"/>
    <property type="molecule type" value="Genomic_DNA"/>
</dbReference>